<feature type="domain" description="RNase H type-1" evidence="1">
    <location>
        <begin position="54"/>
        <end position="103"/>
    </location>
</feature>
<accession>A0A7J6G235</accession>
<evidence type="ECO:0000259" key="1">
    <source>
        <dbReference type="Pfam" id="PF13456"/>
    </source>
</evidence>
<evidence type="ECO:0000313" key="4">
    <source>
        <dbReference type="Proteomes" id="UP000525078"/>
    </source>
</evidence>
<dbReference type="Pfam" id="PF13456">
    <property type="entry name" value="RVT_3"/>
    <property type="match status" value="1"/>
</dbReference>
<evidence type="ECO:0000313" key="3">
    <source>
        <dbReference type="EMBL" id="KAF4377061.1"/>
    </source>
</evidence>
<evidence type="ECO:0000313" key="5">
    <source>
        <dbReference type="Proteomes" id="UP000583929"/>
    </source>
</evidence>
<dbReference type="InterPro" id="IPR002156">
    <property type="entry name" value="RNaseH_domain"/>
</dbReference>
<dbReference type="EMBL" id="JAATIQ010000148">
    <property type="protein sequence ID" value="KAF4377061.1"/>
    <property type="molecule type" value="Genomic_DNA"/>
</dbReference>
<keyword evidence="5" id="KW-1185">Reference proteome</keyword>
<evidence type="ECO:0000313" key="2">
    <source>
        <dbReference type="EMBL" id="KAF4361308.1"/>
    </source>
</evidence>
<proteinExistence type="predicted"/>
<name>A0A7J6G235_CANSA</name>
<organism evidence="3 5">
    <name type="scientific">Cannabis sativa</name>
    <name type="common">Hemp</name>
    <name type="synonym">Marijuana</name>
    <dbReference type="NCBI Taxonomy" id="3483"/>
    <lineage>
        <taxon>Eukaryota</taxon>
        <taxon>Viridiplantae</taxon>
        <taxon>Streptophyta</taxon>
        <taxon>Embryophyta</taxon>
        <taxon>Tracheophyta</taxon>
        <taxon>Spermatophyta</taxon>
        <taxon>Magnoliopsida</taxon>
        <taxon>eudicotyledons</taxon>
        <taxon>Gunneridae</taxon>
        <taxon>Pentapetalae</taxon>
        <taxon>rosids</taxon>
        <taxon>fabids</taxon>
        <taxon>Rosales</taxon>
        <taxon>Cannabaceae</taxon>
        <taxon>Cannabis</taxon>
    </lineage>
</organism>
<sequence>MIIWAYDFVTTYQGKVVNSNGEELSATDQPPSSLSQQEIFLCWTSPPLGSIKANFDATFDVAKGCCGLGMIVRNNRGEVLASTFWFLDGGFSFEIAEVLALRSAGLKSGVRKNRLRTRVGSESGVRVFRQGLVRVMIRVQGLGCVRNGSSRSMV</sequence>
<dbReference type="InterPro" id="IPR052929">
    <property type="entry name" value="RNase_H-like_EbsB-rel"/>
</dbReference>
<comment type="caution">
    <text evidence="3">The sequence shown here is derived from an EMBL/GenBank/DDBJ whole genome shotgun (WGS) entry which is preliminary data.</text>
</comment>
<dbReference type="GO" id="GO:0004523">
    <property type="term" value="F:RNA-DNA hybrid ribonuclease activity"/>
    <property type="evidence" value="ECO:0007669"/>
    <property type="project" value="InterPro"/>
</dbReference>
<dbReference type="EMBL" id="JAATIP010000193">
    <property type="protein sequence ID" value="KAF4361308.1"/>
    <property type="molecule type" value="Genomic_DNA"/>
</dbReference>
<dbReference type="Proteomes" id="UP000525078">
    <property type="component" value="Unassembled WGS sequence"/>
</dbReference>
<reference evidence="4 5" key="1">
    <citation type="journal article" date="2020" name="bioRxiv">
        <title>Sequence and annotation of 42 cannabis genomes reveals extensive copy number variation in cannabinoid synthesis and pathogen resistance genes.</title>
        <authorList>
            <person name="Mckernan K.J."/>
            <person name="Helbert Y."/>
            <person name="Kane L.T."/>
            <person name="Ebling H."/>
            <person name="Zhang L."/>
            <person name="Liu B."/>
            <person name="Eaton Z."/>
            <person name="Mclaughlin S."/>
            <person name="Kingan S."/>
            <person name="Baybayan P."/>
            <person name="Concepcion G."/>
            <person name="Jordan M."/>
            <person name="Riva A."/>
            <person name="Barbazuk W."/>
            <person name="Harkins T."/>
        </authorList>
    </citation>
    <scope>NUCLEOTIDE SEQUENCE [LARGE SCALE GENOMIC DNA]</scope>
    <source>
        <strain evidence="4 5">cv. Jamaican Lion 4</strain>
        <strain evidence="3">Father</strain>
        <strain evidence="2">Mother</strain>
        <tissue evidence="3">Leaf</tissue>
    </source>
</reference>
<gene>
    <name evidence="2" type="ORF">F8388_001197</name>
    <name evidence="3" type="ORF">G4B88_023847</name>
</gene>
<dbReference type="GO" id="GO:0003676">
    <property type="term" value="F:nucleic acid binding"/>
    <property type="evidence" value="ECO:0007669"/>
    <property type="project" value="InterPro"/>
</dbReference>
<dbReference type="PANTHER" id="PTHR47074:SF11">
    <property type="entry name" value="REVERSE TRANSCRIPTASE-LIKE PROTEIN"/>
    <property type="match status" value="1"/>
</dbReference>
<dbReference type="AlphaFoldDB" id="A0A7J6G235"/>
<protein>
    <recommendedName>
        <fullName evidence="1">RNase H type-1 domain-containing protein</fullName>
    </recommendedName>
</protein>
<dbReference type="Proteomes" id="UP000583929">
    <property type="component" value="Unassembled WGS sequence"/>
</dbReference>
<dbReference type="PANTHER" id="PTHR47074">
    <property type="entry name" value="BNAC02G40300D PROTEIN"/>
    <property type="match status" value="1"/>
</dbReference>